<keyword evidence="4" id="KW-1185">Reference proteome</keyword>
<feature type="compositionally biased region" description="Basic and acidic residues" evidence="1">
    <location>
        <begin position="563"/>
        <end position="575"/>
    </location>
</feature>
<feature type="compositionally biased region" description="Low complexity" evidence="1">
    <location>
        <begin position="260"/>
        <end position="274"/>
    </location>
</feature>
<dbReference type="STRING" id="307972.A0A2G8LPA7"/>
<comment type="caution">
    <text evidence="3">The sequence shown here is derived from an EMBL/GenBank/DDBJ whole genome shotgun (WGS) entry which is preliminary data.</text>
</comment>
<dbReference type="InterPro" id="IPR036872">
    <property type="entry name" value="CH_dom_sf"/>
</dbReference>
<dbReference type="PANTHER" id="PTHR12784">
    <property type="entry name" value="STEERIN"/>
    <property type="match status" value="1"/>
</dbReference>
<evidence type="ECO:0000259" key="2">
    <source>
        <dbReference type="PROSITE" id="PS50021"/>
    </source>
</evidence>
<gene>
    <name evidence="3" type="ORF">BSL78_00960</name>
</gene>
<dbReference type="InterPro" id="IPR039041">
    <property type="entry name" value="Nav/unc-53"/>
</dbReference>
<dbReference type="OrthoDB" id="2161974at2759"/>
<feature type="compositionally biased region" description="Low complexity" evidence="1">
    <location>
        <begin position="458"/>
        <end position="479"/>
    </location>
</feature>
<feature type="compositionally biased region" description="Low complexity" evidence="1">
    <location>
        <begin position="303"/>
        <end position="318"/>
    </location>
</feature>
<proteinExistence type="predicted"/>
<protein>
    <submittedName>
        <fullName evidence="3">Putative neuron navigator 3-like</fullName>
    </submittedName>
</protein>
<dbReference type="EMBL" id="MRZV01000019">
    <property type="protein sequence ID" value="PIK62077.1"/>
    <property type="molecule type" value="Genomic_DNA"/>
</dbReference>
<dbReference type="PROSITE" id="PS50021">
    <property type="entry name" value="CH"/>
    <property type="match status" value="1"/>
</dbReference>
<dbReference type="Gene3D" id="1.10.418.10">
    <property type="entry name" value="Calponin-like domain"/>
    <property type="match status" value="1"/>
</dbReference>
<feature type="compositionally biased region" description="Polar residues" evidence="1">
    <location>
        <begin position="121"/>
        <end position="156"/>
    </location>
</feature>
<feature type="compositionally biased region" description="Low complexity" evidence="1">
    <location>
        <begin position="160"/>
        <end position="250"/>
    </location>
</feature>
<dbReference type="SMART" id="SM00033">
    <property type="entry name" value="CH"/>
    <property type="match status" value="1"/>
</dbReference>
<evidence type="ECO:0000313" key="4">
    <source>
        <dbReference type="Proteomes" id="UP000230750"/>
    </source>
</evidence>
<feature type="compositionally biased region" description="Basic and acidic residues" evidence="1">
    <location>
        <begin position="429"/>
        <end position="438"/>
    </location>
</feature>
<feature type="domain" description="Calponin-homology (CH)" evidence="2">
    <location>
        <begin position="1"/>
        <end position="104"/>
    </location>
</feature>
<dbReference type="SUPFAM" id="SSF47576">
    <property type="entry name" value="Calponin-homology domain, CH-domain"/>
    <property type="match status" value="1"/>
</dbReference>
<sequence length="630" mass="65809">MIYTDWANHFLEKAGSKQVIADLQVDVTNGVLLAKVIEAVIDEKVPAVNGSPRTNTQMLENLDKCLQFLAKKKINVTGITARQLREGNLKAVLGLFFALSRHKQQLQQEDQARKKAAKQGPLSSKANHSAIPQQKTASSSTERAPASSGRQVSRRQTAIPLSSSSPKSTTSSSSSRPSIPRAQSRPSSQLTGELSGLRTPSSRSSGPGRSRPPSQSSLSAAEVGSSRSSGTRSTSQGRSSRPSSQISVPGDIGGNKTNKTRSPTRTSRPTSVVSESGGLRKSSAGRGQVTGGLQRRKTSLAQSSGSISTRSSASSDMSKIPMRGGSPGPNTNQNRLSTDKGRIPSSNKSSQGLKPSGGKPQQSGSAPPGQRIGKPTSKLKAPTSAATKQAAKPEPPQRTTSMRQSQAEMEKAQQQQQAAKGSMLTKLKLFSDKKDGEVTKSSGLKAPSADSKIPGTIPAPTADPPAAASTTPVVAPSASQGSRLAQPKSGLKTAAGKGTKLQGPRKSGDFSKPGSKAIAAPKKAVVQKKSETPEPHASPSRSALKAVAQKTIGKAFGGGASAKTKESPKTVRKAENPPQESPTSDVAIYSTRGTSRWIDRGTVPCPRRRKVRRVRTMVISAPAACRGSPK</sequence>
<feature type="region of interest" description="Disordered" evidence="1">
    <location>
        <begin position="106"/>
        <end position="592"/>
    </location>
</feature>
<feature type="compositionally biased region" description="Polar residues" evidence="1">
    <location>
        <begin position="344"/>
        <end position="365"/>
    </location>
</feature>
<dbReference type="Pfam" id="PF00307">
    <property type="entry name" value="CH"/>
    <property type="match status" value="1"/>
</dbReference>
<dbReference type="PANTHER" id="PTHR12784:SF28">
    <property type="entry name" value="PROTEIN SICKIE"/>
    <property type="match status" value="1"/>
</dbReference>
<dbReference type="Proteomes" id="UP000230750">
    <property type="component" value="Unassembled WGS sequence"/>
</dbReference>
<evidence type="ECO:0000313" key="3">
    <source>
        <dbReference type="EMBL" id="PIK62077.1"/>
    </source>
</evidence>
<accession>A0A2G8LPA7</accession>
<organism evidence="3 4">
    <name type="scientific">Stichopus japonicus</name>
    <name type="common">Sea cucumber</name>
    <dbReference type="NCBI Taxonomy" id="307972"/>
    <lineage>
        <taxon>Eukaryota</taxon>
        <taxon>Metazoa</taxon>
        <taxon>Echinodermata</taxon>
        <taxon>Eleutherozoa</taxon>
        <taxon>Echinozoa</taxon>
        <taxon>Holothuroidea</taxon>
        <taxon>Aspidochirotacea</taxon>
        <taxon>Aspidochirotida</taxon>
        <taxon>Stichopodidae</taxon>
        <taxon>Apostichopus</taxon>
    </lineage>
</organism>
<name>A0A2G8LPA7_STIJA</name>
<feature type="compositionally biased region" description="Low complexity" evidence="1">
    <location>
        <begin position="404"/>
        <end position="423"/>
    </location>
</feature>
<evidence type="ECO:0000256" key="1">
    <source>
        <dbReference type="SAM" id="MobiDB-lite"/>
    </source>
</evidence>
<dbReference type="GO" id="GO:0022008">
    <property type="term" value="P:neurogenesis"/>
    <property type="evidence" value="ECO:0007669"/>
    <property type="project" value="InterPro"/>
</dbReference>
<dbReference type="InterPro" id="IPR001715">
    <property type="entry name" value="CH_dom"/>
</dbReference>
<reference evidence="3 4" key="1">
    <citation type="journal article" date="2017" name="PLoS Biol.">
        <title>The sea cucumber genome provides insights into morphological evolution and visceral regeneration.</title>
        <authorList>
            <person name="Zhang X."/>
            <person name="Sun L."/>
            <person name="Yuan J."/>
            <person name="Sun Y."/>
            <person name="Gao Y."/>
            <person name="Zhang L."/>
            <person name="Li S."/>
            <person name="Dai H."/>
            <person name="Hamel J.F."/>
            <person name="Liu C."/>
            <person name="Yu Y."/>
            <person name="Liu S."/>
            <person name="Lin W."/>
            <person name="Guo K."/>
            <person name="Jin S."/>
            <person name="Xu P."/>
            <person name="Storey K.B."/>
            <person name="Huan P."/>
            <person name="Zhang T."/>
            <person name="Zhou Y."/>
            <person name="Zhang J."/>
            <person name="Lin C."/>
            <person name="Li X."/>
            <person name="Xing L."/>
            <person name="Huo D."/>
            <person name="Sun M."/>
            <person name="Wang L."/>
            <person name="Mercier A."/>
            <person name="Li F."/>
            <person name="Yang H."/>
            <person name="Xiang J."/>
        </authorList>
    </citation>
    <scope>NUCLEOTIDE SEQUENCE [LARGE SCALE GENOMIC DNA]</scope>
    <source>
        <strain evidence="3">Shaxun</strain>
        <tissue evidence="3">Muscle</tissue>
    </source>
</reference>
<dbReference type="AlphaFoldDB" id="A0A2G8LPA7"/>
<dbReference type="CDD" id="cd21212">
    <property type="entry name" value="CH_NAV2-like"/>
    <property type="match status" value="1"/>
</dbReference>